<organism evidence="3 4">
    <name type="scientific">Setomelanomma holmii</name>
    <dbReference type="NCBI Taxonomy" id="210430"/>
    <lineage>
        <taxon>Eukaryota</taxon>
        <taxon>Fungi</taxon>
        <taxon>Dikarya</taxon>
        <taxon>Ascomycota</taxon>
        <taxon>Pezizomycotina</taxon>
        <taxon>Dothideomycetes</taxon>
        <taxon>Pleosporomycetidae</taxon>
        <taxon>Pleosporales</taxon>
        <taxon>Pleosporineae</taxon>
        <taxon>Phaeosphaeriaceae</taxon>
        <taxon>Setomelanomma</taxon>
    </lineage>
</organism>
<protein>
    <submittedName>
        <fullName evidence="3">Kinase-like protein</fullName>
    </submittedName>
</protein>
<dbReference type="Proteomes" id="UP000799777">
    <property type="component" value="Unassembled WGS sequence"/>
</dbReference>
<evidence type="ECO:0000313" key="3">
    <source>
        <dbReference type="EMBL" id="KAF2024858.1"/>
    </source>
</evidence>
<dbReference type="CDD" id="cd00180">
    <property type="entry name" value="PKc"/>
    <property type="match status" value="1"/>
</dbReference>
<dbReference type="InterPro" id="IPR011009">
    <property type="entry name" value="Kinase-like_dom_sf"/>
</dbReference>
<dbReference type="Pfam" id="PF00069">
    <property type="entry name" value="Pkinase"/>
    <property type="match status" value="1"/>
</dbReference>
<keyword evidence="4" id="KW-1185">Reference proteome</keyword>
<dbReference type="Gene3D" id="1.10.510.10">
    <property type="entry name" value="Transferase(Phosphotransferase) domain 1"/>
    <property type="match status" value="1"/>
</dbReference>
<sequence>MCLQYVQYTRFYGCGCTVKEWGSKQTCDDPNRVGHVTKEHNTGSGKHDGKCGQSTCPHPCQGRTAFVYRVKEGLVCKVPSDTNSDRYRAEIENAFVVEKRLLERLGHHPRIVHPYTIEGMKEGLLLDEANCGNLQSYIDSDDYKSDETLREKWSLQVAEAVSYVHDNGIIHSNLSTENVLVHGTGQRTDLILADFGGSKCLDLDLNGHLLPDEPFFDPHIDIASPKIDIFSLGMIIYIINTAHYPFHGRPAPANNERRAYEDFVRSQFEKNEFPDLSGVPFRDVIAGCCIERRFETAHEVVLALKAEMRYNTLRRSTMMLGCIIFLGCTIFLACT</sequence>
<keyword evidence="1" id="KW-0812">Transmembrane</keyword>
<dbReference type="GO" id="GO:0004672">
    <property type="term" value="F:protein kinase activity"/>
    <property type="evidence" value="ECO:0007669"/>
    <property type="project" value="InterPro"/>
</dbReference>
<proteinExistence type="predicted"/>
<dbReference type="SMART" id="SM00220">
    <property type="entry name" value="S_TKc"/>
    <property type="match status" value="1"/>
</dbReference>
<accession>A0A9P4LGZ4</accession>
<keyword evidence="1" id="KW-1133">Transmembrane helix</keyword>
<feature type="transmembrane region" description="Helical" evidence="1">
    <location>
        <begin position="317"/>
        <end position="334"/>
    </location>
</feature>
<keyword evidence="3" id="KW-0808">Transferase</keyword>
<dbReference type="EMBL" id="ML978282">
    <property type="protein sequence ID" value="KAF2024858.1"/>
    <property type="molecule type" value="Genomic_DNA"/>
</dbReference>
<reference evidence="3" key="1">
    <citation type="journal article" date="2020" name="Stud. Mycol.">
        <title>101 Dothideomycetes genomes: a test case for predicting lifestyles and emergence of pathogens.</title>
        <authorList>
            <person name="Haridas S."/>
            <person name="Albert R."/>
            <person name="Binder M."/>
            <person name="Bloem J."/>
            <person name="Labutti K."/>
            <person name="Salamov A."/>
            <person name="Andreopoulos B."/>
            <person name="Baker S."/>
            <person name="Barry K."/>
            <person name="Bills G."/>
            <person name="Bluhm B."/>
            <person name="Cannon C."/>
            <person name="Castanera R."/>
            <person name="Culley D."/>
            <person name="Daum C."/>
            <person name="Ezra D."/>
            <person name="Gonzalez J."/>
            <person name="Henrissat B."/>
            <person name="Kuo A."/>
            <person name="Liang C."/>
            <person name="Lipzen A."/>
            <person name="Lutzoni F."/>
            <person name="Magnuson J."/>
            <person name="Mondo S."/>
            <person name="Nolan M."/>
            <person name="Ohm R."/>
            <person name="Pangilinan J."/>
            <person name="Park H.-J."/>
            <person name="Ramirez L."/>
            <person name="Alfaro M."/>
            <person name="Sun H."/>
            <person name="Tritt A."/>
            <person name="Yoshinaga Y."/>
            <person name="Zwiers L.-H."/>
            <person name="Turgeon B."/>
            <person name="Goodwin S."/>
            <person name="Spatafora J."/>
            <person name="Crous P."/>
            <person name="Grigoriev I."/>
        </authorList>
    </citation>
    <scope>NUCLEOTIDE SEQUENCE</scope>
    <source>
        <strain evidence="3">CBS 110217</strain>
    </source>
</reference>
<keyword evidence="1" id="KW-0472">Membrane</keyword>
<dbReference type="PROSITE" id="PS50011">
    <property type="entry name" value="PROTEIN_KINASE_DOM"/>
    <property type="match status" value="1"/>
</dbReference>
<evidence type="ECO:0000259" key="2">
    <source>
        <dbReference type="PROSITE" id="PS50011"/>
    </source>
</evidence>
<dbReference type="PANTHER" id="PTHR44167">
    <property type="entry name" value="OVARIAN-SPECIFIC SERINE/THREONINE-PROTEIN KINASE LOK-RELATED"/>
    <property type="match status" value="1"/>
</dbReference>
<name>A0A9P4LGZ4_9PLEO</name>
<dbReference type="AlphaFoldDB" id="A0A9P4LGZ4"/>
<dbReference type="PANTHER" id="PTHR44167:SF24">
    <property type="entry name" value="SERINE_THREONINE-PROTEIN KINASE CHK2"/>
    <property type="match status" value="1"/>
</dbReference>
<gene>
    <name evidence="3" type="ORF">EK21DRAFT_104384</name>
</gene>
<dbReference type="InterPro" id="IPR000719">
    <property type="entry name" value="Prot_kinase_dom"/>
</dbReference>
<dbReference type="GO" id="GO:0005524">
    <property type="term" value="F:ATP binding"/>
    <property type="evidence" value="ECO:0007669"/>
    <property type="project" value="InterPro"/>
</dbReference>
<dbReference type="OrthoDB" id="1668230at2759"/>
<feature type="domain" description="Protein kinase" evidence="2">
    <location>
        <begin position="6"/>
        <end position="332"/>
    </location>
</feature>
<dbReference type="SUPFAM" id="SSF56112">
    <property type="entry name" value="Protein kinase-like (PK-like)"/>
    <property type="match status" value="1"/>
</dbReference>
<comment type="caution">
    <text evidence="3">The sequence shown here is derived from an EMBL/GenBank/DDBJ whole genome shotgun (WGS) entry which is preliminary data.</text>
</comment>
<keyword evidence="3" id="KW-0418">Kinase</keyword>
<evidence type="ECO:0000313" key="4">
    <source>
        <dbReference type="Proteomes" id="UP000799777"/>
    </source>
</evidence>
<evidence type="ECO:0000256" key="1">
    <source>
        <dbReference type="SAM" id="Phobius"/>
    </source>
</evidence>